<evidence type="ECO:0000313" key="1">
    <source>
        <dbReference type="EMBL" id="CDG96537.1"/>
    </source>
</evidence>
<dbReference type="RefSeq" id="WP_080717794.1">
    <property type="nucleotide sequence ID" value="NZ_CAWLWN010000188.1"/>
</dbReference>
<comment type="caution">
    <text evidence="1">The sequence shown here is derived from an EMBL/GenBank/DDBJ whole genome shotgun (WGS) entry which is preliminary data.</text>
</comment>
<dbReference type="Proteomes" id="UP000028511">
    <property type="component" value="Unassembled WGS sequence"/>
</dbReference>
<dbReference type="HOGENOM" id="CLU_135699_0_0_6"/>
<protein>
    <submittedName>
        <fullName evidence="1">Uncharacterized protein</fullName>
    </submittedName>
</protein>
<dbReference type="AlphaFoldDB" id="A0A077NE84"/>
<name>A0A077NE84_XENBV</name>
<accession>A0A077NE84</accession>
<gene>
    <name evidence="1" type="ORF">XBP1_2170002</name>
</gene>
<sequence>MRDNPISLKQAVYRASLATSLFTFILAKSKGECSIDLNNLIALARDINQEVQHALLKHSPKPLMLKLLSYAMHKQSIPLDQAMYRAGLGISLFNIILDQTSNNCSTELHDLISLACDINQEVYHALQAAVYEE</sequence>
<organism evidence="1">
    <name type="scientific">Xenorhabdus bovienii str. puntauvense</name>
    <dbReference type="NCBI Taxonomy" id="1398201"/>
    <lineage>
        <taxon>Bacteria</taxon>
        <taxon>Pseudomonadati</taxon>
        <taxon>Pseudomonadota</taxon>
        <taxon>Gammaproteobacteria</taxon>
        <taxon>Enterobacterales</taxon>
        <taxon>Morganellaceae</taxon>
        <taxon>Xenorhabdus</taxon>
    </lineage>
</organism>
<proteinExistence type="predicted"/>
<reference evidence="1" key="1">
    <citation type="submission" date="2013-07" db="EMBL/GenBank/DDBJ databases">
        <title>Sub-species coevolution in mutualistic symbiosis.</title>
        <authorList>
            <person name="Murfin K."/>
            <person name="Klassen J."/>
            <person name="Lee M."/>
            <person name="Forst S."/>
            <person name="Stock P."/>
            <person name="Goodrich-Blair H."/>
        </authorList>
    </citation>
    <scope>NUCLEOTIDE SEQUENCE [LARGE SCALE GENOMIC DNA]</scope>
    <source>
        <strain evidence="1">Puntauvense</strain>
    </source>
</reference>
<dbReference type="EMBL" id="CBSW010000132">
    <property type="protein sequence ID" value="CDG96537.1"/>
    <property type="molecule type" value="Genomic_DNA"/>
</dbReference>